<evidence type="ECO:0000256" key="1">
    <source>
        <dbReference type="ARBA" id="ARBA00001946"/>
    </source>
</evidence>
<dbReference type="Gene3D" id="1.10.150.20">
    <property type="entry name" value="5' to 3' exonuclease, C-terminal subdomain"/>
    <property type="match status" value="1"/>
</dbReference>
<dbReference type="OrthoDB" id="31113at2759"/>
<feature type="region of interest" description="Disordered" evidence="14">
    <location>
        <begin position="627"/>
        <end position="677"/>
    </location>
</feature>
<dbReference type="Pfam" id="PF00867">
    <property type="entry name" value="XPG_I"/>
    <property type="match status" value="1"/>
</dbReference>
<dbReference type="InParanoid" id="A0A6P8Z625"/>
<evidence type="ECO:0000256" key="11">
    <source>
        <dbReference type="ARBA" id="ARBA00023204"/>
    </source>
</evidence>
<evidence type="ECO:0000313" key="17">
    <source>
        <dbReference type="Proteomes" id="UP000515158"/>
    </source>
</evidence>
<dbReference type="PROSITE" id="PS00842">
    <property type="entry name" value="XPG_2"/>
    <property type="match status" value="1"/>
</dbReference>
<keyword evidence="7" id="KW-0255">Endonuclease</keyword>
<dbReference type="KEGG" id="tpal:117647603"/>
<evidence type="ECO:0000256" key="5">
    <source>
        <dbReference type="ARBA" id="ARBA00022722"/>
    </source>
</evidence>
<name>A0A6P8Z625_THRPL</name>
<keyword evidence="9" id="KW-0378">Hydrolase</keyword>
<dbReference type="CDD" id="cd09868">
    <property type="entry name" value="PIN_XPG_RAD2"/>
    <property type="match status" value="2"/>
</dbReference>
<dbReference type="GO" id="GO:0003697">
    <property type="term" value="F:single-stranded DNA binding"/>
    <property type="evidence" value="ECO:0007669"/>
    <property type="project" value="InterPro"/>
</dbReference>
<feature type="region of interest" description="Disordered" evidence="14">
    <location>
        <begin position="965"/>
        <end position="1180"/>
    </location>
</feature>
<evidence type="ECO:0000256" key="2">
    <source>
        <dbReference type="ARBA" id="ARBA00004123"/>
    </source>
</evidence>
<feature type="compositionally biased region" description="Acidic residues" evidence="14">
    <location>
        <begin position="972"/>
        <end position="981"/>
    </location>
</feature>
<dbReference type="PROSITE" id="PS00841">
    <property type="entry name" value="XPG_1"/>
    <property type="match status" value="1"/>
</dbReference>
<dbReference type="InterPro" id="IPR006085">
    <property type="entry name" value="XPG_DNA_repair_N"/>
</dbReference>
<keyword evidence="17" id="KW-1185">Reference proteome</keyword>
<reference evidence="18" key="1">
    <citation type="submission" date="2025-08" db="UniProtKB">
        <authorList>
            <consortium name="RefSeq"/>
        </authorList>
    </citation>
    <scope>IDENTIFICATION</scope>
    <source>
        <tissue evidence="18">Total insect</tissue>
    </source>
</reference>
<accession>A0A6P8Z625</accession>
<dbReference type="GO" id="GO:0005634">
    <property type="term" value="C:nucleus"/>
    <property type="evidence" value="ECO:0007669"/>
    <property type="project" value="UniProtKB-SubCell"/>
</dbReference>
<comment type="cofactor">
    <cofactor evidence="1">
        <name>Mg(2+)</name>
        <dbReference type="ChEBI" id="CHEBI:18420"/>
    </cofactor>
</comment>
<feature type="compositionally biased region" description="Basic residues" evidence="14">
    <location>
        <begin position="1303"/>
        <end position="1315"/>
    </location>
</feature>
<dbReference type="CDD" id="cd09904">
    <property type="entry name" value="H3TH_XPG"/>
    <property type="match status" value="1"/>
</dbReference>
<evidence type="ECO:0000256" key="13">
    <source>
        <dbReference type="ARBA" id="ARBA00038112"/>
    </source>
</evidence>
<dbReference type="SUPFAM" id="SSF88723">
    <property type="entry name" value="PIN domain-like"/>
    <property type="match status" value="1"/>
</dbReference>
<feature type="compositionally biased region" description="Polar residues" evidence="14">
    <location>
        <begin position="1031"/>
        <end position="1042"/>
    </location>
</feature>
<dbReference type="PANTHER" id="PTHR16171:SF7">
    <property type="entry name" value="DNA REPAIR PROTEIN RAD2"/>
    <property type="match status" value="1"/>
</dbReference>
<dbReference type="SMART" id="SM00279">
    <property type="entry name" value="HhH2"/>
    <property type="match status" value="1"/>
</dbReference>
<dbReference type="FunCoup" id="A0A6P8Z625">
    <property type="interactions" value="1407"/>
</dbReference>
<evidence type="ECO:0000313" key="18">
    <source>
        <dbReference type="RefSeq" id="XP_034245331.1"/>
    </source>
</evidence>
<feature type="domain" description="XPG N-terminal" evidence="16">
    <location>
        <begin position="1"/>
        <end position="98"/>
    </location>
</feature>
<dbReference type="PRINTS" id="PR00853">
    <property type="entry name" value="XPGRADSUPER"/>
</dbReference>
<evidence type="ECO:0000256" key="4">
    <source>
        <dbReference type="ARBA" id="ARBA00022553"/>
    </source>
</evidence>
<dbReference type="SMART" id="SM00485">
    <property type="entry name" value="XPGN"/>
    <property type="match status" value="1"/>
</dbReference>
<dbReference type="CTD" id="3772069"/>
<evidence type="ECO:0000256" key="9">
    <source>
        <dbReference type="ARBA" id="ARBA00022801"/>
    </source>
</evidence>
<dbReference type="InterPro" id="IPR001044">
    <property type="entry name" value="XPG/Rad2_eukaryotes"/>
</dbReference>
<dbReference type="InterPro" id="IPR036279">
    <property type="entry name" value="5-3_exonuclease_C_sf"/>
</dbReference>
<gene>
    <name evidence="18" type="primary">LOC117647603</name>
</gene>
<dbReference type="RefSeq" id="XP_034245331.1">
    <property type="nucleotide sequence ID" value="XM_034389440.1"/>
</dbReference>
<feature type="region of interest" description="Disordered" evidence="14">
    <location>
        <begin position="1298"/>
        <end position="1330"/>
    </location>
</feature>
<evidence type="ECO:0000256" key="8">
    <source>
        <dbReference type="ARBA" id="ARBA00022763"/>
    </source>
</evidence>
<keyword evidence="5" id="KW-0540">Nuclease</keyword>
<dbReference type="InterPro" id="IPR019974">
    <property type="entry name" value="XPG_CS"/>
</dbReference>
<feature type="compositionally biased region" description="Basic and acidic residues" evidence="14">
    <location>
        <begin position="1259"/>
        <end position="1276"/>
    </location>
</feature>
<dbReference type="PRINTS" id="PR00066">
    <property type="entry name" value="XRODRMPGMNTG"/>
</dbReference>
<evidence type="ECO:0000256" key="10">
    <source>
        <dbReference type="ARBA" id="ARBA00022842"/>
    </source>
</evidence>
<keyword evidence="10" id="KW-0460">Magnesium</keyword>
<dbReference type="InterPro" id="IPR029060">
    <property type="entry name" value="PIN-like_dom_sf"/>
</dbReference>
<comment type="similarity">
    <text evidence="13">Belongs to the XPG/RAD2 endonuclease family. GEN subfamily.</text>
</comment>
<dbReference type="InterPro" id="IPR006086">
    <property type="entry name" value="XPG-I_dom"/>
</dbReference>
<evidence type="ECO:0000256" key="12">
    <source>
        <dbReference type="ARBA" id="ARBA00023242"/>
    </source>
</evidence>
<feature type="region of interest" description="Disordered" evidence="14">
    <location>
        <begin position="434"/>
        <end position="473"/>
    </location>
</feature>
<evidence type="ECO:0000259" key="15">
    <source>
        <dbReference type="SMART" id="SM00484"/>
    </source>
</evidence>
<feature type="compositionally biased region" description="Acidic residues" evidence="14">
    <location>
        <begin position="1125"/>
        <end position="1136"/>
    </location>
</feature>
<organism evidence="18">
    <name type="scientific">Thrips palmi</name>
    <name type="common">Melon thrips</name>
    <dbReference type="NCBI Taxonomy" id="161013"/>
    <lineage>
        <taxon>Eukaryota</taxon>
        <taxon>Metazoa</taxon>
        <taxon>Ecdysozoa</taxon>
        <taxon>Arthropoda</taxon>
        <taxon>Hexapoda</taxon>
        <taxon>Insecta</taxon>
        <taxon>Pterygota</taxon>
        <taxon>Neoptera</taxon>
        <taxon>Paraneoptera</taxon>
        <taxon>Thysanoptera</taxon>
        <taxon>Terebrantia</taxon>
        <taxon>Thripoidea</taxon>
        <taxon>Thripidae</taxon>
        <taxon>Thrips</taxon>
    </lineage>
</organism>
<keyword evidence="8" id="KW-0227">DNA damage</keyword>
<dbReference type="GO" id="GO:0000400">
    <property type="term" value="F:four-way junction DNA binding"/>
    <property type="evidence" value="ECO:0007669"/>
    <property type="project" value="UniProtKB-ARBA"/>
</dbReference>
<feature type="compositionally biased region" description="Polar residues" evidence="14">
    <location>
        <begin position="1224"/>
        <end position="1236"/>
    </location>
</feature>
<feature type="compositionally biased region" description="Basic residues" evidence="14">
    <location>
        <begin position="1108"/>
        <end position="1120"/>
    </location>
</feature>
<evidence type="ECO:0000256" key="7">
    <source>
        <dbReference type="ARBA" id="ARBA00022759"/>
    </source>
</evidence>
<evidence type="ECO:0000256" key="14">
    <source>
        <dbReference type="SAM" id="MobiDB-lite"/>
    </source>
</evidence>
<feature type="compositionally biased region" description="Polar residues" evidence="14">
    <location>
        <begin position="1137"/>
        <end position="1170"/>
    </location>
</feature>
<sequence>MGVHGLWKLLEAAGKPVPLETLENKVLAVDVSIWLHQMMKGYQDSRGAPLPNAHLLGLFHRVCKLLFYRIKPVFVFDGGVPLLKKQTIAARKKLKSQATNNAAEAKERLLKILVKRKAIRHILGDPSAPTEATADDGSKDDMFHLPPLPSEEMGSSDDETNNKLQSFMESSMSDDDSESETKPTSQQIHGIKFDLHSLDVNSEEFLSLPPDVRHDILSDLKETRKQNSWGRLHEMPEESGDFSNYQLGRLLKRRNVQVSLEQAEKEMGGKVMRMSELQELMAAQGVDIIEDNPMLDNASHRIASDSTTRFVLCKEPGPAPQSSLSAENSISADIVSADIANAKTEDNPLYNEQVEFIAQMAENMIQKLTKNKEKPKLDPEVAAKDIVGKMLTSDESAPGPSQSKGTADIKILADSWSSDDESVASDKLGKGSSIIKTELPEEDVNEIKDSASPSSTMDEAMESDSNDSDDRESKFEVIDFEAETKEMTNPSVASAKDVQILNGNKETLEIVIRPDESPDDDDIFADVFQSNLEKKDQNPVISMAATKPEEKKKKIEIIIDPTHKPDENDLFADVFQTPVSSVKVTELDAVDNTKPPSRDIEIISVNKDKRVPEQDLIVDAHINKTVKVKEEQMDDPMEQDFDRNESSDVESSESNVADDSPAVNSSTAPSSSFLKPPTSLELNEMEASLQVEQTELQKERGRQERLAASITDQMCVEAQELLQLFGVPYLVAPMEAEAQCAFLDSISLTEGSITDDSDIWLFGGKKVYKNFFNQNKHVLQFTSSNINHYFKLSREQLIQLALLVGSDYTTGIQGIGPVTALEIVAAFQSKMESDPVQNAIKGLSRFRDWLNSGRPHKTHSLGLLDKKLKNVKFAEGFPSQAVVEAYMRPSVEDSQETFSWGTLDLPALREYARSKFGWPVSKTDEILLPVSKRWNDRASQRKIDSYFNFQPHLVEGLSKMSKRVQKAVTQMEADDSDSVDDPDPKPSTAPKKKNPRQKRQEETQGNKPKRVRSQVKKVPSNNEFESEMDSVSESLKQKTVTKSKAKESEELPVRAPTVPRERSSTGVKRVGVKSVKATERNPLIDQSKPSAPNKPSTSIKSSTEKPTRKNVRRAPVKRKNAASDSIEEETLVENDSEPTSSLPQPSTSRAQSQLSEASTSEQQPCSSQHSDGFEGLNVSSDLAALSEMNWEDDPWHNHVSEEETRPKLFFGGIRPNKPRKPARSSRQVVPAQSTDTRGVRPGWVTQERMESRAAWVDSSLRKKEESIPQRERDQRALEEAKMKAIALVKATEAKQASRLLGRTSKRGRAKARPARKVLPEHNLSESSSDE</sequence>
<evidence type="ECO:0000259" key="16">
    <source>
        <dbReference type="SMART" id="SM00485"/>
    </source>
</evidence>
<dbReference type="InterPro" id="IPR006084">
    <property type="entry name" value="XPG/Rad2"/>
</dbReference>
<comment type="similarity">
    <text evidence="3">Belongs to the XPG/RAD2 endonuclease family. XPG subfamily.</text>
</comment>
<comment type="subcellular location">
    <subcellularLocation>
        <location evidence="2">Nucleus</location>
    </subcellularLocation>
</comment>
<evidence type="ECO:0000256" key="6">
    <source>
        <dbReference type="ARBA" id="ARBA00022723"/>
    </source>
</evidence>
<dbReference type="GO" id="GO:0046872">
    <property type="term" value="F:metal ion binding"/>
    <property type="evidence" value="ECO:0007669"/>
    <property type="project" value="UniProtKB-KW"/>
</dbReference>
<keyword evidence="6" id="KW-0479">Metal-binding</keyword>
<dbReference type="SMART" id="SM00484">
    <property type="entry name" value="XPGI"/>
    <property type="match status" value="1"/>
</dbReference>
<proteinExistence type="inferred from homology"/>
<feature type="region of interest" description="Disordered" evidence="14">
    <location>
        <begin position="124"/>
        <end position="162"/>
    </location>
</feature>
<evidence type="ECO:0000256" key="3">
    <source>
        <dbReference type="ARBA" id="ARBA00005283"/>
    </source>
</evidence>
<keyword evidence="11" id="KW-0234">DNA repair</keyword>
<feature type="compositionally biased region" description="Basic and acidic residues" evidence="14">
    <location>
        <begin position="1196"/>
        <end position="1206"/>
    </location>
</feature>
<feature type="region of interest" description="Disordered" evidence="14">
    <location>
        <begin position="1196"/>
        <end position="1276"/>
    </location>
</feature>
<dbReference type="GeneID" id="117647603"/>
<keyword evidence="4" id="KW-0597">Phosphoprotein</keyword>
<dbReference type="SUPFAM" id="SSF47807">
    <property type="entry name" value="5' to 3' exonuclease, C-terminal subdomain"/>
    <property type="match status" value="1"/>
</dbReference>
<feature type="compositionally biased region" description="Polar residues" evidence="14">
    <location>
        <begin position="662"/>
        <end position="673"/>
    </location>
</feature>
<feature type="compositionally biased region" description="Polar residues" evidence="14">
    <location>
        <begin position="1087"/>
        <end position="1101"/>
    </location>
</feature>
<feature type="compositionally biased region" description="Acidic residues" evidence="14">
    <location>
        <begin position="459"/>
        <end position="470"/>
    </location>
</feature>
<dbReference type="PANTHER" id="PTHR16171">
    <property type="entry name" value="DNA REPAIR PROTEIN COMPLEMENTING XP-G CELLS-RELATED"/>
    <property type="match status" value="1"/>
</dbReference>
<dbReference type="GO" id="GO:0017108">
    <property type="term" value="F:5'-flap endonuclease activity"/>
    <property type="evidence" value="ECO:0007669"/>
    <property type="project" value="UniProtKB-ARBA"/>
</dbReference>
<protein>
    <submittedName>
        <fullName evidence="18">DNA repair protein complementing XP-G cells</fullName>
    </submittedName>
</protein>
<dbReference type="Proteomes" id="UP000515158">
    <property type="component" value="Unplaced"/>
</dbReference>
<keyword evidence="12" id="KW-0539">Nucleus</keyword>
<dbReference type="GO" id="GO:0006289">
    <property type="term" value="P:nucleotide-excision repair"/>
    <property type="evidence" value="ECO:0007669"/>
    <property type="project" value="InterPro"/>
</dbReference>
<dbReference type="InterPro" id="IPR008918">
    <property type="entry name" value="HhH2"/>
</dbReference>
<feature type="domain" description="XPG-I" evidence="15">
    <location>
        <begin position="723"/>
        <end position="792"/>
    </location>
</feature>
<dbReference type="FunFam" id="1.10.150.20:FF:000030">
    <property type="entry name" value="Flap endonuclease GEN-like 1"/>
    <property type="match status" value="1"/>
</dbReference>
<dbReference type="Gene3D" id="3.40.50.1010">
    <property type="entry name" value="5'-nuclease"/>
    <property type="match status" value="2"/>
</dbReference>
<dbReference type="Pfam" id="PF00752">
    <property type="entry name" value="XPG_N"/>
    <property type="match status" value="1"/>
</dbReference>
<dbReference type="GO" id="GO:0008821">
    <property type="term" value="F:crossover junction DNA endonuclease activity"/>
    <property type="evidence" value="ECO:0007669"/>
    <property type="project" value="UniProtKB-ARBA"/>
</dbReference>